<accession>A0A2P2NT12</accession>
<protein>
    <submittedName>
        <fullName evidence="2">Uncharacterized protein</fullName>
    </submittedName>
</protein>
<keyword evidence="1" id="KW-0812">Transmembrane</keyword>
<evidence type="ECO:0000313" key="2">
    <source>
        <dbReference type="EMBL" id="MBX45585.1"/>
    </source>
</evidence>
<name>A0A2P2NT12_RHIMU</name>
<keyword evidence="1" id="KW-0472">Membrane</keyword>
<organism evidence="2">
    <name type="scientific">Rhizophora mucronata</name>
    <name type="common">Asiatic mangrove</name>
    <dbReference type="NCBI Taxonomy" id="61149"/>
    <lineage>
        <taxon>Eukaryota</taxon>
        <taxon>Viridiplantae</taxon>
        <taxon>Streptophyta</taxon>
        <taxon>Embryophyta</taxon>
        <taxon>Tracheophyta</taxon>
        <taxon>Spermatophyta</taxon>
        <taxon>Magnoliopsida</taxon>
        <taxon>eudicotyledons</taxon>
        <taxon>Gunneridae</taxon>
        <taxon>Pentapetalae</taxon>
        <taxon>rosids</taxon>
        <taxon>fabids</taxon>
        <taxon>Malpighiales</taxon>
        <taxon>Rhizophoraceae</taxon>
        <taxon>Rhizophora</taxon>
    </lineage>
</organism>
<keyword evidence="1" id="KW-1133">Transmembrane helix</keyword>
<evidence type="ECO:0000256" key="1">
    <source>
        <dbReference type="SAM" id="Phobius"/>
    </source>
</evidence>
<sequence>MQMFDDNHVHRKFQLVPLISVLPTMAVLALSTF</sequence>
<dbReference type="AlphaFoldDB" id="A0A2P2NT12"/>
<feature type="transmembrane region" description="Helical" evidence="1">
    <location>
        <begin position="12"/>
        <end position="31"/>
    </location>
</feature>
<dbReference type="EMBL" id="GGEC01065101">
    <property type="protein sequence ID" value="MBX45585.1"/>
    <property type="molecule type" value="Transcribed_RNA"/>
</dbReference>
<reference evidence="2" key="1">
    <citation type="submission" date="2018-02" db="EMBL/GenBank/DDBJ databases">
        <title>Rhizophora mucronata_Transcriptome.</title>
        <authorList>
            <person name="Meera S.P."/>
            <person name="Sreeshan A."/>
            <person name="Augustine A."/>
        </authorList>
    </citation>
    <scope>NUCLEOTIDE SEQUENCE</scope>
    <source>
        <tissue evidence="2">Leaf</tissue>
    </source>
</reference>
<proteinExistence type="predicted"/>